<feature type="non-terminal residue" evidence="1">
    <location>
        <position position="35"/>
    </location>
</feature>
<name>A0A1Q9BR22_SYMMI</name>
<dbReference type="Proteomes" id="UP000186817">
    <property type="component" value="Unassembled WGS sequence"/>
</dbReference>
<comment type="caution">
    <text evidence="1">The sequence shown here is derived from an EMBL/GenBank/DDBJ whole genome shotgun (WGS) entry which is preliminary data.</text>
</comment>
<proteinExistence type="predicted"/>
<organism evidence="1 2">
    <name type="scientific">Symbiodinium microadriaticum</name>
    <name type="common">Dinoflagellate</name>
    <name type="synonym">Zooxanthella microadriatica</name>
    <dbReference type="NCBI Taxonomy" id="2951"/>
    <lineage>
        <taxon>Eukaryota</taxon>
        <taxon>Sar</taxon>
        <taxon>Alveolata</taxon>
        <taxon>Dinophyceae</taxon>
        <taxon>Suessiales</taxon>
        <taxon>Symbiodiniaceae</taxon>
        <taxon>Symbiodinium</taxon>
    </lineage>
</organism>
<protein>
    <submittedName>
        <fullName evidence="1">Uncharacterized protein</fullName>
    </submittedName>
</protein>
<evidence type="ECO:0000313" key="2">
    <source>
        <dbReference type="Proteomes" id="UP000186817"/>
    </source>
</evidence>
<dbReference type="AlphaFoldDB" id="A0A1Q9BR22"/>
<dbReference type="EMBL" id="LSRX01006266">
    <property type="protein sequence ID" value="OLP73138.1"/>
    <property type="molecule type" value="Genomic_DNA"/>
</dbReference>
<evidence type="ECO:0000313" key="1">
    <source>
        <dbReference type="EMBL" id="OLP73138.1"/>
    </source>
</evidence>
<accession>A0A1Q9BR22</accession>
<sequence length="35" mass="4046">MLEVVAAHTDPGALAWDRLHWEEVRMMLLRGPSQE</sequence>
<reference evidence="1 2" key="1">
    <citation type="submission" date="2016-02" db="EMBL/GenBank/DDBJ databases">
        <title>Genome analysis of coral dinoflagellate symbionts highlights evolutionary adaptations to a symbiotic lifestyle.</title>
        <authorList>
            <person name="Aranda M."/>
            <person name="Li Y."/>
            <person name="Liew Y.J."/>
            <person name="Baumgarten S."/>
            <person name="Simakov O."/>
            <person name="Wilson M."/>
            <person name="Piel J."/>
            <person name="Ashoor H."/>
            <person name="Bougouffa S."/>
            <person name="Bajic V.B."/>
            <person name="Ryu T."/>
            <person name="Ravasi T."/>
            <person name="Bayer T."/>
            <person name="Micklem G."/>
            <person name="Kim H."/>
            <person name="Bhak J."/>
            <person name="Lajeunesse T.C."/>
            <person name="Voolstra C.R."/>
        </authorList>
    </citation>
    <scope>NUCLEOTIDE SEQUENCE [LARGE SCALE GENOMIC DNA]</scope>
    <source>
        <strain evidence="1 2">CCMP2467</strain>
    </source>
</reference>
<keyword evidence="2" id="KW-1185">Reference proteome</keyword>
<gene>
    <name evidence="1" type="ORF">AK812_SmicGene47748</name>
</gene>